<dbReference type="AlphaFoldDB" id="A0A645E3U3"/>
<sequence length="196" mass="22274">MVIVMMKNRIILIMVTLIVIFGGVILCFFSINHNKIYSNGINSNVIDSSAKLLNLLGMDFTDVKITNIQYQNNKEKDVGEYTKIIVFLEESDEALKSREYYLNNLGGGISDPNLRYIPPGHIEELGEIGIDINQIKQHGGNYNEVEVGGQFRPYEIHWYELNEIHYKGNVLLLTSIPCKVVLDVDKIIQNSPTIKK</sequence>
<dbReference type="EMBL" id="VSSQ01041961">
    <property type="protein sequence ID" value="MPM95473.1"/>
    <property type="molecule type" value="Genomic_DNA"/>
</dbReference>
<keyword evidence="1" id="KW-0472">Membrane</keyword>
<accession>A0A645E3U3</accession>
<keyword evidence="1" id="KW-0812">Transmembrane</keyword>
<name>A0A645E3U3_9ZZZZ</name>
<proteinExistence type="predicted"/>
<keyword evidence="1" id="KW-1133">Transmembrane helix</keyword>
<gene>
    <name evidence="2" type="ORF">SDC9_142627</name>
</gene>
<comment type="caution">
    <text evidence="2">The sequence shown here is derived from an EMBL/GenBank/DDBJ whole genome shotgun (WGS) entry which is preliminary data.</text>
</comment>
<feature type="transmembrane region" description="Helical" evidence="1">
    <location>
        <begin position="12"/>
        <end position="31"/>
    </location>
</feature>
<evidence type="ECO:0000256" key="1">
    <source>
        <dbReference type="SAM" id="Phobius"/>
    </source>
</evidence>
<protein>
    <submittedName>
        <fullName evidence="2">Uncharacterized protein</fullName>
    </submittedName>
</protein>
<organism evidence="2">
    <name type="scientific">bioreactor metagenome</name>
    <dbReference type="NCBI Taxonomy" id="1076179"/>
    <lineage>
        <taxon>unclassified sequences</taxon>
        <taxon>metagenomes</taxon>
        <taxon>ecological metagenomes</taxon>
    </lineage>
</organism>
<reference evidence="2" key="1">
    <citation type="submission" date="2019-08" db="EMBL/GenBank/DDBJ databases">
        <authorList>
            <person name="Kucharzyk K."/>
            <person name="Murdoch R.W."/>
            <person name="Higgins S."/>
            <person name="Loffler F."/>
        </authorList>
    </citation>
    <scope>NUCLEOTIDE SEQUENCE</scope>
</reference>
<evidence type="ECO:0000313" key="2">
    <source>
        <dbReference type="EMBL" id="MPM95473.1"/>
    </source>
</evidence>